<evidence type="ECO:0000313" key="3">
    <source>
        <dbReference type="Proteomes" id="UP001142055"/>
    </source>
</evidence>
<feature type="region of interest" description="Disordered" evidence="1">
    <location>
        <begin position="297"/>
        <end position="397"/>
    </location>
</feature>
<name>A0A9Q0MGC0_BLOTA</name>
<feature type="compositionally biased region" description="Low complexity" evidence="1">
    <location>
        <begin position="316"/>
        <end position="327"/>
    </location>
</feature>
<comment type="caution">
    <text evidence="2">The sequence shown here is derived from an EMBL/GenBank/DDBJ whole genome shotgun (WGS) entry which is preliminary data.</text>
</comment>
<reference evidence="2" key="1">
    <citation type="submission" date="2022-12" db="EMBL/GenBank/DDBJ databases">
        <title>Genome assemblies of Blomia tropicalis.</title>
        <authorList>
            <person name="Cui Y."/>
        </authorList>
    </citation>
    <scope>NUCLEOTIDE SEQUENCE</scope>
    <source>
        <tissue evidence="2">Adult mites</tissue>
    </source>
</reference>
<feature type="compositionally biased region" description="Low complexity" evidence="1">
    <location>
        <begin position="338"/>
        <end position="359"/>
    </location>
</feature>
<gene>
    <name evidence="2" type="ORF">RDWZM_001600</name>
</gene>
<feature type="compositionally biased region" description="Low complexity" evidence="1">
    <location>
        <begin position="241"/>
        <end position="256"/>
    </location>
</feature>
<evidence type="ECO:0000256" key="1">
    <source>
        <dbReference type="SAM" id="MobiDB-lite"/>
    </source>
</evidence>
<feature type="compositionally biased region" description="Polar residues" evidence="1">
    <location>
        <begin position="297"/>
        <end position="307"/>
    </location>
</feature>
<proteinExistence type="predicted"/>
<evidence type="ECO:0000313" key="2">
    <source>
        <dbReference type="EMBL" id="KAJ6223055.1"/>
    </source>
</evidence>
<feature type="region of interest" description="Disordered" evidence="1">
    <location>
        <begin position="1"/>
        <end position="40"/>
    </location>
</feature>
<sequence>MCDNSNRSNTKPPTVPQIIHPQQSTRQRRPAAAESAPIRIPRPVVSKSYYSQTPTTPSPHLFSLQHWVELNTSSHCNPIESESIAMNGTCVLNQANTHPCNFEPFEMIDNSNGLSTTNHILQQSNNIASNGSNSNHTSETYRAALATSNSVDAISTMVRNIAASNQLSVSPSNPSFVPQPSTSPSTPSYMLGPKVTSSTFGTMTASTMTTTTTSHHRTVNTLHPHHIDMYEIHNNNLQHQNQYNQHQPNNNNNNNQMHGSPPTSVYQQKYRHFFVPLSVLNLPGSPITAANLVRSRATPNPVSTKNGNHPRVHQRSASSSSACNSTSRDTAPPSDVSTHTTTTMMSNSPISSSFIHPSSQNRSSNRMDSTTASGTANNNNNTNNLHSSHLNGRSTFD</sequence>
<organism evidence="2 3">
    <name type="scientific">Blomia tropicalis</name>
    <name type="common">Mite</name>
    <dbReference type="NCBI Taxonomy" id="40697"/>
    <lineage>
        <taxon>Eukaryota</taxon>
        <taxon>Metazoa</taxon>
        <taxon>Ecdysozoa</taxon>
        <taxon>Arthropoda</taxon>
        <taxon>Chelicerata</taxon>
        <taxon>Arachnida</taxon>
        <taxon>Acari</taxon>
        <taxon>Acariformes</taxon>
        <taxon>Sarcoptiformes</taxon>
        <taxon>Astigmata</taxon>
        <taxon>Glycyphagoidea</taxon>
        <taxon>Echimyopodidae</taxon>
        <taxon>Blomia</taxon>
    </lineage>
</organism>
<feature type="region of interest" description="Disordered" evidence="1">
    <location>
        <begin position="167"/>
        <end position="191"/>
    </location>
</feature>
<feature type="compositionally biased region" description="Low complexity" evidence="1">
    <location>
        <begin position="174"/>
        <end position="188"/>
    </location>
</feature>
<dbReference type="Proteomes" id="UP001142055">
    <property type="component" value="Chromosome 1"/>
</dbReference>
<feature type="non-terminal residue" evidence="2">
    <location>
        <position position="397"/>
    </location>
</feature>
<protein>
    <submittedName>
        <fullName evidence="2">Uncharacterized protein</fullName>
    </submittedName>
</protein>
<feature type="compositionally biased region" description="Low complexity" evidence="1">
    <location>
        <begin position="369"/>
        <end position="397"/>
    </location>
</feature>
<dbReference type="AlphaFoldDB" id="A0A9Q0MGC0"/>
<accession>A0A9Q0MGC0</accession>
<feature type="compositionally biased region" description="Polar residues" evidence="1">
    <location>
        <begin position="1"/>
        <end position="12"/>
    </location>
</feature>
<keyword evidence="3" id="KW-1185">Reference proteome</keyword>
<feature type="region of interest" description="Disordered" evidence="1">
    <location>
        <begin position="241"/>
        <end position="264"/>
    </location>
</feature>
<dbReference type="EMBL" id="JAPWDV010000001">
    <property type="protein sequence ID" value="KAJ6223055.1"/>
    <property type="molecule type" value="Genomic_DNA"/>
</dbReference>